<dbReference type="Pfam" id="PF00383">
    <property type="entry name" value="dCMP_cyt_deam_1"/>
    <property type="match status" value="1"/>
</dbReference>
<feature type="active site" description="Proton donor" evidence="13">
    <location>
        <position position="64"/>
    </location>
</feature>
<feature type="binding site" evidence="14">
    <location>
        <position position="199"/>
    </location>
    <ligand>
        <name>NADP(+)</name>
        <dbReference type="ChEBI" id="CHEBI:58349"/>
    </ligand>
</feature>
<evidence type="ECO:0000256" key="15">
    <source>
        <dbReference type="PIRSR" id="PIRSR006769-3"/>
    </source>
</evidence>
<dbReference type="GO" id="GO:0008270">
    <property type="term" value="F:zinc ion binding"/>
    <property type="evidence" value="ECO:0007669"/>
    <property type="project" value="InterPro"/>
</dbReference>
<keyword evidence="9 12" id="KW-0521">NADP</keyword>
<dbReference type="InterPro" id="IPR011549">
    <property type="entry name" value="RibD_C"/>
</dbReference>
<evidence type="ECO:0000256" key="13">
    <source>
        <dbReference type="PIRSR" id="PIRSR006769-1"/>
    </source>
</evidence>
<comment type="pathway">
    <text evidence="2 12">Cofactor biosynthesis; riboflavin biosynthesis; 5-amino-6-(D-ribitylamino)uracil from GTP: step 2/4.</text>
</comment>
<dbReference type="Gene3D" id="3.40.430.10">
    <property type="entry name" value="Dihydrofolate Reductase, subunit A"/>
    <property type="match status" value="1"/>
</dbReference>
<comment type="pathway">
    <text evidence="3 12">Cofactor biosynthesis; riboflavin biosynthesis; 5-amino-6-(D-ribitylamino)uracil from GTP: step 3/4.</text>
</comment>
<dbReference type="InterPro" id="IPR024072">
    <property type="entry name" value="DHFR-like_dom_sf"/>
</dbReference>
<evidence type="ECO:0000256" key="2">
    <source>
        <dbReference type="ARBA" id="ARBA00004882"/>
    </source>
</evidence>
<evidence type="ECO:0000256" key="11">
    <source>
        <dbReference type="ARBA" id="ARBA00023268"/>
    </source>
</evidence>
<dbReference type="GO" id="GO:0050661">
    <property type="term" value="F:NADP binding"/>
    <property type="evidence" value="ECO:0007669"/>
    <property type="project" value="InterPro"/>
</dbReference>
<dbReference type="Gene3D" id="3.40.140.10">
    <property type="entry name" value="Cytidine Deaminase, domain 2"/>
    <property type="match status" value="1"/>
</dbReference>
<feature type="domain" description="CMP/dCMP-type deaminase" evidence="16">
    <location>
        <begin position="13"/>
        <end position="138"/>
    </location>
</feature>
<evidence type="ECO:0000256" key="3">
    <source>
        <dbReference type="ARBA" id="ARBA00004910"/>
    </source>
</evidence>
<dbReference type="Pfam" id="PF01872">
    <property type="entry name" value="RibD_C"/>
    <property type="match status" value="1"/>
</dbReference>
<dbReference type="InterPro" id="IPR002125">
    <property type="entry name" value="CMP_dCMP_dom"/>
</dbReference>
<evidence type="ECO:0000256" key="14">
    <source>
        <dbReference type="PIRSR" id="PIRSR006769-2"/>
    </source>
</evidence>
<evidence type="ECO:0000256" key="7">
    <source>
        <dbReference type="ARBA" id="ARBA00022723"/>
    </source>
</evidence>
<keyword evidence="6 12" id="KW-0686">Riboflavin biosynthesis</keyword>
<gene>
    <name evidence="17" type="primary">ribD</name>
    <name evidence="17" type="ORF">J3U87_21460</name>
</gene>
<dbReference type="GO" id="GO:0008703">
    <property type="term" value="F:5-amino-6-(5-phosphoribosylamino)uracil reductase activity"/>
    <property type="evidence" value="ECO:0007669"/>
    <property type="project" value="UniProtKB-EC"/>
</dbReference>
<comment type="catalytic activity">
    <reaction evidence="12">
        <text>5-amino-6-(5-phospho-D-ribitylamino)uracil + NADP(+) = 5-amino-6-(5-phospho-D-ribosylamino)uracil + NADPH + H(+)</text>
        <dbReference type="Rhea" id="RHEA:17845"/>
        <dbReference type="ChEBI" id="CHEBI:15378"/>
        <dbReference type="ChEBI" id="CHEBI:57783"/>
        <dbReference type="ChEBI" id="CHEBI:58349"/>
        <dbReference type="ChEBI" id="CHEBI:58421"/>
        <dbReference type="ChEBI" id="CHEBI:58453"/>
        <dbReference type="EC" id="1.1.1.193"/>
    </reaction>
</comment>
<evidence type="ECO:0000313" key="18">
    <source>
        <dbReference type="Proteomes" id="UP000663929"/>
    </source>
</evidence>
<feature type="binding site" evidence="14">
    <location>
        <position position="219"/>
    </location>
    <ligand>
        <name>substrate</name>
    </ligand>
</feature>
<evidence type="ECO:0000256" key="5">
    <source>
        <dbReference type="ARBA" id="ARBA00007417"/>
    </source>
</evidence>
<comment type="similarity">
    <text evidence="4 12">In the N-terminal section; belongs to the cytidine and deoxycytidylate deaminase family.</text>
</comment>
<dbReference type="InterPro" id="IPR050765">
    <property type="entry name" value="Riboflavin_Biosynth_HTPR"/>
</dbReference>
<dbReference type="SUPFAM" id="SSF53927">
    <property type="entry name" value="Cytidine deaminase-like"/>
    <property type="match status" value="1"/>
</dbReference>
<feature type="binding site" evidence="14">
    <location>
        <position position="222"/>
    </location>
    <ligand>
        <name>substrate</name>
    </ligand>
</feature>
<dbReference type="Proteomes" id="UP000663929">
    <property type="component" value="Chromosome"/>
</dbReference>
<dbReference type="PANTHER" id="PTHR38011">
    <property type="entry name" value="DIHYDROFOLATE REDUCTASE FAMILY PROTEIN (AFU_ORTHOLOGUE AFUA_8G06820)"/>
    <property type="match status" value="1"/>
</dbReference>
<feature type="binding site" evidence="15">
    <location>
        <position position="62"/>
    </location>
    <ligand>
        <name>Zn(2+)</name>
        <dbReference type="ChEBI" id="CHEBI:29105"/>
        <note>catalytic</note>
    </ligand>
</feature>
<dbReference type="GO" id="GO:0008835">
    <property type="term" value="F:diaminohydroxyphosphoribosylaminopyrimidine deaminase activity"/>
    <property type="evidence" value="ECO:0007669"/>
    <property type="project" value="UniProtKB-EC"/>
</dbReference>
<feature type="binding site" evidence="14">
    <location>
        <position position="238"/>
    </location>
    <ligand>
        <name>NADP(+)</name>
        <dbReference type="ChEBI" id="CHEBI:58349"/>
    </ligand>
</feature>
<evidence type="ECO:0000256" key="4">
    <source>
        <dbReference type="ARBA" id="ARBA00005259"/>
    </source>
</evidence>
<keyword evidence="18" id="KW-1185">Reference proteome</keyword>
<dbReference type="InterPro" id="IPR002734">
    <property type="entry name" value="RibDG_C"/>
</dbReference>
<comment type="catalytic activity">
    <reaction evidence="12">
        <text>2,5-diamino-6-hydroxy-4-(5-phosphoribosylamino)-pyrimidine + H2O + H(+) = 5-amino-6-(5-phospho-D-ribosylamino)uracil + NH4(+)</text>
        <dbReference type="Rhea" id="RHEA:21868"/>
        <dbReference type="ChEBI" id="CHEBI:15377"/>
        <dbReference type="ChEBI" id="CHEBI:15378"/>
        <dbReference type="ChEBI" id="CHEBI:28938"/>
        <dbReference type="ChEBI" id="CHEBI:58453"/>
        <dbReference type="ChEBI" id="CHEBI:58614"/>
        <dbReference type="EC" id="3.5.4.26"/>
    </reaction>
</comment>
<dbReference type="InterPro" id="IPR016193">
    <property type="entry name" value="Cytidine_deaminase-like"/>
</dbReference>
<evidence type="ECO:0000256" key="10">
    <source>
        <dbReference type="ARBA" id="ARBA00023002"/>
    </source>
</evidence>
<feature type="binding site" evidence="14">
    <location>
        <position position="211"/>
    </location>
    <ligand>
        <name>NADP(+)</name>
        <dbReference type="ChEBI" id="CHEBI:58349"/>
    </ligand>
</feature>
<evidence type="ECO:0000256" key="6">
    <source>
        <dbReference type="ARBA" id="ARBA00022619"/>
    </source>
</evidence>
<evidence type="ECO:0000313" key="17">
    <source>
        <dbReference type="EMBL" id="QTD48162.1"/>
    </source>
</evidence>
<dbReference type="PANTHER" id="PTHR38011:SF7">
    <property type="entry name" value="2,5-DIAMINO-6-RIBOSYLAMINO-4(3H)-PYRIMIDINONE 5'-PHOSPHATE REDUCTASE"/>
    <property type="match status" value="1"/>
</dbReference>
<accession>A0A8A4TG50</accession>
<keyword evidence="12 17" id="KW-0378">Hydrolase</keyword>
<feature type="binding site" evidence="14">
    <location>
        <position position="185"/>
    </location>
    <ligand>
        <name>NADP(+)</name>
        <dbReference type="ChEBI" id="CHEBI:58349"/>
    </ligand>
</feature>
<feature type="binding site" evidence="14">
    <location>
        <position position="311"/>
    </location>
    <ligand>
        <name>substrate</name>
    </ligand>
</feature>
<dbReference type="PROSITE" id="PS51747">
    <property type="entry name" value="CYT_DCMP_DEAMINASES_2"/>
    <property type="match status" value="1"/>
</dbReference>
<dbReference type="EC" id="3.5.4.26" evidence="12"/>
<protein>
    <recommendedName>
        <fullName evidence="12">Riboflavin biosynthesis protein RibD</fullName>
    </recommendedName>
    <domain>
        <recommendedName>
            <fullName evidence="12">Diaminohydroxyphosphoribosylaminopyrimidine deaminase</fullName>
            <shortName evidence="12">DRAP deaminase</shortName>
            <ecNumber evidence="12">3.5.4.26</ecNumber>
        </recommendedName>
        <alternativeName>
            <fullName evidence="12">Riboflavin-specific deaminase</fullName>
        </alternativeName>
    </domain>
    <domain>
        <recommendedName>
            <fullName evidence="12">5-amino-6-(5-phosphoribosylamino)uracil reductase</fullName>
            <ecNumber evidence="12">1.1.1.193</ecNumber>
        </recommendedName>
        <alternativeName>
            <fullName evidence="12">HTP reductase</fullName>
        </alternativeName>
    </domain>
</protein>
<proteinExistence type="inferred from homology"/>
<dbReference type="CDD" id="cd01284">
    <property type="entry name" value="Riboflavin_deaminase-reductase"/>
    <property type="match status" value="1"/>
</dbReference>
<dbReference type="UniPathway" id="UPA00275">
    <property type="reaction ID" value="UER00401"/>
</dbReference>
<dbReference type="NCBIfam" id="TIGR00227">
    <property type="entry name" value="ribD_Cterm"/>
    <property type="match status" value="1"/>
</dbReference>
<keyword evidence="8 12" id="KW-0862">Zinc</keyword>
<feature type="binding site" evidence="14">
    <location>
        <position position="169"/>
    </location>
    <ligand>
        <name>NADP(+)</name>
        <dbReference type="ChEBI" id="CHEBI:58349"/>
    </ligand>
</feature>
<feature type="binding site" evidence="15">
    <location>
        <position position="90"/>
    </location>
    <ligand>
        <name>Zn(2+)</name>
        <dbReference type="ChEBI" id="CHEBI:29105"/>
        <note>catalytic</note>
    </ligand>
</feature>
<reference evidence="17" key="1">
    <citation type="submission" date="2021-03" db="EMBL/GenBank/DDBJ databases">
        <title>Acanthopleuribacteraceae sp. M133.</title>
        <authorList>
            <person name="Wang G."/>
        </authorList>
    </citation>
    <scope>NUCLEOTIDE SEQUENCE</scope>
    <source>
        <strain evidence="17">M133</strain>
    </source>
</reference>
<dbReference type="NCBIfam" id="TIGR00326">
    <property type="entry name" value="eubact_ribD"/>
    <property type="match status" value="1"/>
</dbReference>
<comment type="function">
    <text evidence="1 12">Converts 2,5-diamino-6-(ribosylamino)-4(3h)-pyrimidinone 5'-phosphate into 5-amino-6-(ribosylamino)-2,4(1h,3h)-pyrimidinedione 5'-phosphate.</text>
</comment>
<dbReference type="EMBL" id="CP071793">
    <property type="protein sequence ID" value="QTD48162.1"/>
    <property type="molecule type" value="Genomic_DNA"/>
</dbReference>
<evidence type="ECO:0000256" key="12">
    <source>
        <dbReference type="PIRNR" id="PIRNR006769"/>
    </source>
</evidence>
<keyword evidence="7 12" id="KW-0479">Metal-binding</keyword>
<dbReference type="SUPFAM" id="SSF53597">
    <property type="entry name" value="Dihydrofolate reductase-like"/>
    <property type="match status" value="1"/>
</dbReference>
<dbReference type="AlphaFoldDB" id="A0A8A4TG50"/>
<evidence type="ECO:0000256" key="8">
    <source>
        <dbReference type="ARBA" id="ARBA00022833"/>
    </source>
</evidence>
<sequence>MGPEDEGHPSFRSEDLRYMQRALDLAIRAEGRTAPNPMVGAVIVRDGRVLGEGWHRRAGGPHAEIEALRAADAAGEDVRGAVMYVSLEPCCHHGKTPPCTAALIEAGIGIVYYAVPDENPRVAGGGHRQLVEAGIHVVCGPLETEARFLNRAFFHFISKRRPWVIAKYAMSLDGRIATHTGSSQWISGAEALTEAHRLRDRCDGILVGAGTALADDPRLTVRLPDTPVAHPTRILLDSRGRVPLGANLFDPDLPGATWVATTEAMDPAHRAALTARGVVVILCETDGSGRVRLVHLLEALARRGVVTLMVEGGSAVVGSFFSQGLIQETWVVVGGKLIGGTAAPGPIGGVGVALIGDAPAVDLFEGRPVGGDFLLRALVRPPKLSTKNTKKHEK</sequence>
<dbReference type="InterPro" id="IPR016192">
    <property type="entry name" value="APOBEC/CMP_deaminase_Zn-bd"/>
</dbReference>
<organism evidence="17 18">
    <name type="scientific">Sulfidibacter corallicola</name>
    <dbReference type="NCBI Taxonomy" id="2818388"/>
    <lineage>
        <taxon>Bacteria</taxon>
        <taxon>Pseudomonadati</taxon>
        <taxon>Acidobacteriota</taxon>
        <taxon>Holophagae</taxon>
        <taxon>Acanthopleuribacterales</taxon>
        <taxon>Acanthopleuribacteraceae</taxon>
        <taxon>Sulfidibacter</taxon>
    </lineage>
</organism>
<feature type="binding site" evidence="14">
    <location>
        <position position="183"/>
    </location>
    <ligand>
        <name>substrate</name>
    </ligand>
</feature>
<dbReference type="PIRSF" id="PIRSF006769">
    <property type="entry name" value="RibD"/>
    <property type="match status" value="1"/>
</dbReference>
<feature type="binding site" evidence="15">
    <location>
        <position position="99"/>
    </location>
    <ligand>
        <name>Zn(2+)</name>
        <dbReference type="ChEBI" id="CHEBI:29105"/>
        <note>catalytic</note>
    </ligand>
</feature>
<dbReference type="KEGG" id="scor:J3U87_21460"/>
<keyword evidence="11" id="KW-0511">Multifunctional enzyme</keyword>
<keyword evidence="10 12" id="KW-0560">Oxidoreductase</keyword>
<evidence type="ECO:0000256" key="9">
    <source>
        <dbReference type="ARBA" id="ARBA00022857"/>
    </source>
</evidence>
<dbReference type="PROSITE" id="PS00903">
    <property type="entry name" value="CYT_DCMP_DEAMINASES_1"/>
    <property type="match status" value="1"/>
</dbReference>
<dbReference type="RefSeq" id="WP_237377821.1">
    <property type="nucleotide sequence ID" value="NZ_CP071793.1"/>
</dbReference>
<feature type="binding site" evidence="14">
    <location>
        <begin position="313"/>
        <end position="319"/>
    </location>
    <ligand>
        <name>NADP(+)</name>
        <dbReference type="ChEBI" id="CHEBI:58349"/>
    </ligand>
</feature>
<comment type="similarity">
    <text evidence="5 12">In the C-terminal section; belongs to the HTP reductase family.</text>
</comment>
<dbReference type="GO" id="GO:0009231">
    <property type="term" value="P:riboflavin biosynthetic process"/>
    <property type="evidence" value="ECO:0007669"/>
    <property type="project" value="UniProtKB-UniPathway"/>
</dbReference>
<evidence type="ECO:0000259" key="16">
    <source>
        <dbReference type="PROSITE" id="PS51747"/>
    </source>
</evidence>
<name>A0A8A4TG50_SULCO</name>
<feature type="binding site" evidence="14">
    <location>
        <position position="215"/>
    </location>
    <ligand>
        <name>NADP(+)</name>
        <dbReference type="ChEBI" id="CHEBI:58349"/>
    </ligand>
</feature>
<evidence type="ECO:0000256" key="1">
    <source>
        <dbReference type="ARBA" id="ARBA00002151"/>
    </source>
</evidence>
<dbReference type="InterPro" id="IPR004794">
    <property type="entry name" value="Eubact_RibD"/>
</dbReference>
<dbReference type="EC" id="1.1.1.193" evidence="12"/>
<comment type="cofactor">
    <cofactor evidence="12 15">
        <name>Zn(2+)</name>
        <dbReference type="ChEBI" id="CHEBI:29105"/>
    </cofactor>
    <text evidence="12 15">Binds 1 zinc ion.</text>
</comment>